<evidence type="ECO:0000259" key="9">
    <source>
        <dbReference type="SMART" id="SM00650"/>
    </source>
</evidence>
<dbReference type="HAMAP" id="MF_00607">
    <property type="entry name" value="16SrRNA_methyltr_A"/>
    <property type="match status" value="1"/>
</dbReference>
<evidence type="ECO:0000256" key="5">
    <source>
        <dbReference type="ARBA" id="ARBA00022691"/>
    </source>
</evidence>
<feature type="domain" description="Ribosomal RNA adenine methylase transferase N-terminal" evidence="9">
    <location>
        <begin position="35"/>
        <end position="211"/>
    </location>
</feature>
<keyword evidence="11" id="KW-1185">Reference proteome</keyword>
<feature type="binding site" evidence="7 8">
    <location>
        <position position="76"/>
    </location>
    <ligand>
        <name>S-adenosyl-L-methionine</name>
        <dbReference type="ChEBI" id="CHEBI:59789"/>
    </ligand>
</feature>
<dbReference type="NCBIfam" id="TIGR00755">
    <property type="entry name" value="ksgA"/>
    <property type="match status" value="1"/>
</dbReference>
<reference evidence="11" key="1">
    <citation type="submission" date="2016-10" db="EMBL/GenBank/DDBJ databases">
        <authorList>
            <person name="Varghese N."/>
            <person name="Submissions S."/>
        </authorList>
    </citation>
    <scope>NUCLEOTIDE SEQUENCE [LARGE SCALE GENOMIC DNA]</scope>
    <source>
        <strain evidence="11">VPI 5359</strain>
    </source>
</reference>
<dbReference type="Pfam" id="PF00398">
    <property type="entry name" value="RrnaAD"/>
    <property type="match status" value="1"/>
</dbReference>
<dbReference type="GO" id="GO:0005829">
    <property type="term" value="C:cytosol"/>
    <property type="evidence" value="ECO:0007669"/>
    <property type="project" value="TreeGrafter"/>
</dbReference>
<dbReference type="EMBL" id="FNOU01000016">
    <property type="protein sequence ID" value="SDY11021.1"/>
    <property type="molecule type" value="Genomic_DNA"/>
</dbReference>
<keyword evidence="2 7" id="KW-0698">rRNA processing</keyword>
<dbReference type="GO" id="GO:0052908">
    <property type="term" value="F:16S rRNA (adenine(1518)-N(6)/adenine(1519)-N(6))-dimethyltransferase activity"/>
    <property type="evidence" value="ECO:0007669"/>
    <property type="project" value="UniProtKB-EC"/>
</dbReference>
<feature type="binding site" evidence="7 8">
    <location>
        <position position="28"/>
    </location>
    <ligand>
        <name>S-adenosyl-L-methionine</name>
        <dbReference type="ChEBI" id="CHEBI:59789"/>
    </ligand>
</feature>
<dbReference type="STRING" id="1528.SAMN04488579_11672"/>
<feature type="binding site" evidence="7 8">
    <location>
        <position position="55"/>
    </location>
    <ligand>
        <name>S-adenosyl-L-methionine</name>
        <dbReference type="ChEBI" id="CHEBI:59789"/>
    </ligand>
</feature>
<accession>A0A1H3H6C4</accession>
<keyword evidence="3 7" id="KW-0489">Methyltransferase</keyword>
<sequence length="286" mass="31689">MEKLTSPRTIEGLLKKYDLHFNKRFGQNFLIDANMVEKIVAAGQLTKEDIVLEVGPGIGTMTQVLAREAGKVYAVEIDKKLIPVLEETLADCPNVSVICGDILKTDVAALVAQELARGMSLKIVANLPYYVTTPIIMGFLESDLPVERMSFLIQKEVGERICAQPGTKAYGSLTIACQYYVKPQVAFYVPAGVFMPRPKVDSVVITLEKRQAPSVTPEDKELFFRIVKAAFLNRRKTLINSLCANTGYDKERLTKALEAANIDPGVRAERLTGEDFARLSDCLQKE</sequence>
<comment type="similarity">
    <text evidence="7">Belongs to the class I-like SAM-binding methyltransferase superfamily. rRNA adenine N(6)-methyltransferase family. RsmA subfamily.</text>
</comment>
<comment type="function">
    <text evidence="7">Specifically dimethylates two adjacent adenosines (A1518 and A1519) in the loop of a conserved hairpin near the 3'-end of 16S rRNA in the 30S particle. May play a critical role in biogenesis of 30S subunits.</text>
</comment>
<evidence type="ECO:0000256" key="3">
    <source>
        <dbReference type="ARBA" id="ARBA00022603"/>
    </source>
</evidence>
<evidence type="ECO:0000313" key="11">
    <source>
        <dbReference type="Proteomes" id="UP000199652"/>
    </source>
</evidence>
<dbReference type="Gene3D" id="1.10.8.100">
    <property type="entry name" value="Ribosomal RNA adenine dimethylase-like, domain 2"/>
    <property type="match status" value="1"/>
</dbReference>
<feature type="binding site" evidence="7 8">
    <location>
        <position position="30"/>
    </location>
    <ligand>
        <name>S-adenosyl-L-methionine</name>
        <dbReference type="ChEBI" id="CHEBI:59789"/>
    </ligand>
</feature>
<gene>
    <name evidence="7" type="primary">rsmA</name>
    <name evidence="7" type="synonym">ksgA</name>
    <name evidence="10" type="ORF">SAMN04488579_11672</name>
</gene>
<evidence type="ECO:0000256" key="7">
    <source>
        <dbReference type="HAMAP-Rule" id="MF_00607"/>
    </source>
</evidence>
<evidence type="ECO:0000313" key="10">
    <source>
        <dbReference type="EMBL" id="SDY11021.1"/>
    </source>
</evidence>
<dbReference type="GO" id="GO:0003723">
    <property type="term" value="F:RNA binding"/>
    <property type="evidence" value="ECO:0007669"/>
    <property type="project" value="UniProtKB-UniRule"/>
</dbReference>
<dbReference type="InterPro" id="IPR020598">
    <property type="entry name" value="rRNA_Ade_methylase_Trfase_N"/>
</dbReference>
<dbReference type="EC" id="2.1.1.182" evidence="7"/>
<dbReference type="SMART" id="SM00650">
    <property type="entry name" value="rADc"/>
    <property type="match status" value="1"/>
</dbReference>
<keyword evidence="1 7" id="KW-0963">Cytoplasm</keyword>
<feature type="binding site" evidence="7 8">
    <location>
        <position position="126"/>
    </location>
    <ligand>
        <name>S-adenosyl-L-methionine</name>
        <dbReference type="ChEBI" id="CHEBI:59789"/>
    </ligand>
</feature>
<comment type="subcellular location">
    <subcellularLocation>
        <location evidence="7">Cytoplasm</location>
    </subcellularLocation>
</comment>
<evidence type="ECO:0000256" key="4">
    <source>
        <dbReference type="ARBA" id="ARBA00022679"/>
    </source>
</evidence>
<dbReference type="FunFam" id="3.40.50.150:FF:000023">
    <property type="entry name" value="Ribosomal RNA small subunit methyltransferase A"/>
    <property type="match status" value="1"/>
</dbReference>
<dbReference type="InterPro" id="IPR001737">
    <property type="entry name" value="KsgA/Erm"/>
</dbReference>
<name>A0A1H3H6C4_EUBBA</name>
<dbReference type="CDD" id="cd02440">
    <property type="entry name" value="AdoMet_MTases"/>
    <property type="match status" value="1"/>
</dbReference>
<dbReference type="InterPro" id="IPR029063">
    <property type="entry name" value="SAM-dependent_MTases_sf"/>
</dbReference>
<evidence type="ECO:0000256" key="8">
    <source>
        <dbReference type="PROSITE-ProRule" id="PRU01026"/>
    </source>
</evidence>
<feature type="binding site" evidence="7 8">
    <location>
        <position position="101"/>
    </location>
    <ligand>
        <name>S-adenosyl-L-methionine</name>
        <dbReference type="ChEBI" id="CHEBI:59789"/>
    </ligand>
</feature>
<comment type="catalytic activity">
    <reaction evidence="7">
        <text>adenosine(1518)/adenosine(1519) in 16S rRNA + 4 S-adenosyl-L-methionine = N(6)-dimethyladenosine(1518)/N(6)-dimethyladenosine(1519) in 16S rRNA + 4 S-adenosyl-L-homocysteine + 4 H(+)</text>
        <dbReference type="Rhea" id="RHEA:19609"/>
        <dbReference type="Rhea" id="RHEA-COMP:10232"/>
        <dbReference type="Rhea" id="RHEA-COMP:10233"/>
        <dbReference type="ChEBI" id="CHEBI:15378"/>
        <dbReference type="ChEBI" id="CHEBI:57856"/>
        <dbReference type="ChEBI" id="CHEBI:59789"/>
        <dbReference type="ChEBI" id="CHEBI:74411"/>
        <dbReference type="ChEBI" id="CHEBI:74493"/>
        <dbReference type="EC" id="2.1.1.182"/>
    </reaction>
</comment>
<evidence type="ECO:0000256" key="1">
    <source>
        <dbReference type="ARBA" id="ARBA00022490"/>
    </source>
</evidence>
<dbReference type="InterPro" id="IPR023165">
    <property type="entry name" value="rRNA_Ade_diMease-like_C"/>
</dbReference>
<dbReference type="AlphaFoldDB" id="A0A1H3H6C4"/>
<dbReference type="Gene3D" id="3.40.50.150">
    <property type="entry name" value="Vaccinia Virus protein VP39"/>
    <property type="match status" value="1"/>
</dbReference>
<dbReference type="Proteomes" id="UP000199652">
    <property type="component" value="Unassembled WGS sequence"/>
</dbReference>
<dbReference type="SUPFAM" id="SSF53335">
    <property type="entry name" value="S-adenosyl-L-methionine-dependent methyltransferases"/>
    <property type="match status" value="1"/>
</dbReference>
<dbReference type="PANTHER" id="PTHR11727">
    <property type="entry name" value="DIMETHYLADENOSINE TRANSFERASE"/>
    <property type="match status" value="1"/>
</dbReference>
<protein>
    <recommendedName>
        <fullName evidence="7">Ribosomal RNA small subunit methyltransferase A</fullName>
        <ecNumber evidence="7">2.1.1.182</ecNumber>
    </recommendedName>
    <alternativeName>
        <fullName evidence="7">16S rRNA (adenine(1518)-N(6)/adenine(1519)-N(6))-dimethyltransferase</fullName>
    </alternativeName>
    <alternativeName>
        <fullName evidence="7">16S rRNA dimethyladenosine transferase</fullName>
    </alternativeName>
    <alternativeName>
        <fullName evidence="7">16S rRNA dimethylase</fullName>
    </alternativeName>
    <alternativeName>
        <fullName evidence="7">S-adenosylmethionine-6-N', N'-adenosyl(rRNA) dimethyltransferase</fullName>
    </alternativeName>
</protein>
<dbReference type="OrthoDB" id="9814755at2"/>
<dbReference type="PANTHER" id="PTHR11727:SF7">
    <property type="entry name" value="DIMETHYLADENOSINE TRANSFERASE-RELATED"/>
    <property type="match status" value="1"/>
</dbReference>
<dbReference type="InterPro" id="IPR011530">
    <property type="entry name" value="rRNA_adenine_dimethylase"/>
</dbReference>
<evidence type="ECO:0000256" key="2">
    <source>
        <dbReference type="ARBA" id="ARBA00022552"/>
    </source>
</evidence>
<keyword evidence="5 7" id="KW-0949">S-adenosyl-L-methionine</keyword>
<keyword evidence="6 7" id="KW-0694">RNA-binding</keyword>
<dbReference type="PROSITE" id="PS51689">
    <property type="entry name" value="SAM_RNA_A_N6_MT"/>
    <property type="match status" value="1"/>
</dbReference>
<dbReference type="InterPro" id="IPR020596">
    <property type="entry name" value="rRNA_Ade_Mease_Trfase_CS"/>
</dbReference>
<keyword evidence="4 7" id="KW-0808">Transferase</keyword>
<dbReference type="RefSeq" id="WP_090245993.1">
    <property type="nucleotide sequence ID" value="NZ_FNOU01000016.1"/>
</dbReference>
<dbReference type="PROSITE" id="PS01131">
    <property type="entry name" value="RRNA_A_DIMETH"/>
    <property type="match status" value="1"/>
</dbReference>
<organism evidence="10 11">
    <name type="scientific">Eubacterium barkeri</name>
    <name type="common">Clostridium barkeri</name>
    <dbReference type="NCBI Taxonomy" id="1528"/>
    <lineage>
        <taxon>Bacteria</taxon>
        <taxon>Bacillati</taxon>
        <taxon>Bacillota</taxon>
        <taxon>Clostridia</taxon>
        <taxon>Eubacteriales</taxon>
        <taxon>Eubacteriaceae</taxon>
        <taxon>Eubacterium</taxon>
    </lineage>
</organism>
<evidence type="ECO:0000256" key="6">
    <source>
        <dbReference type="ARBA" id="ARBA00022884"/>
    </source>
</evidence>
<proteinExistence type="inferred from homology"/>